<keyword evidence="5 6" id="KW-0472">Membrane</keyword>
<dbReference type="GO" id="GO:0022857">
    <property type="term" value="F:transmembrane transporter activity"/>
    <property type="evidence" value="ECO:0007669"/>
    <property type="project" value="InterPro"/>
</dbReference>
<evidence type="ECO:0000313" key="8">
    <source>
        <dbReference type="Proteomes" id="UP000887540"/>
    </source>
</evidence>
<keyword evidence="4 6" id="KW-1133">Transmembrane helix</keyword>
<dbReference type="AlphaFoldDB" id="A0A914CWK4"/>
<comment type="subcellular location">
    <subcellularLocation>
        <location evidence="1">Endomembrane system</location>
        <topology evidence="1">Multi-pass membrane protein</topology>
    </subcellularLocation>
</comment>
<dbReference type="InterPro" id="IPR020846">
    <property type="entry name" value="MFS_dom"/>
</dbReference>
<feature type="transmembrane region" description="Helical" evidence="6">
    <location>
        <begin position="78"/>
        <end position="97"/>
    </location>
</feature>
<evidence type="ECO:0000256" key="1">
    <source>
        <dbReference type="ARBA" id="ARBA00004127"/>
    </source>
</evidence>
<feature type="transmembrane region" description="Helical" evidence="6">
    <location>
        <begin position="6"/>
        <end position="28"/>
    </location>
</feature>
<evidence type="ECO:0000256" key="2">
    <source>
        <dbReference type="ARBA" id="ARBA00022448"/>
    </source>
</evidence>
<evidence type="ECO:0000259" key="7">
    <source>
        <dbReference type="PROSITE" id="PS50850"/>
    </source>
</evidence>
<evidence type="ECO:0000256" key="5">
    <source>
        <dbReference type="ARBA" id="ARBA00023136"/>
    </source>
</evidence>
<keyword evidence="3 6" id="KW-0812">Transmembrane</keyword>
<dbReference type="PANTHER" id="PTHR23510">
    <property type="entry name" value="INNER MEMBRANE TRANSPORT PROTEIN YAJR"/>
    <property type="match status" value="1"/>
</dbReference>
<dbReference type="Proteomes" id="UP000887540">
    <property type="component" value="Unplaced"/>
</dbReference>
<accession>A0A914CWK4</accession>
<feature type="transmembrane region" description="Helical" evidence="6">
    <location>
        <begin position="35"/>
        <end position="58"/>
    </location>
</feature>
<evidence type="ECO:0000256" key="3">
    <source>
        <dbReference type="ARBA" id="ARBA00022692"/>
    </source>
</evidence>
<dbReference type="GO" id="GO:0012505">
    <property type="term" value="C:endomembrane system"/>
    <property type="evidence" value="ECO:0007669"/>
    <property type="project" value="UniProtKB-SubCell"/>
</dbReference>
<feature type="domain" description="Major facilitator superfamily (MFS) profile" evidence="7">
    <location>
        <begin position="1"/>
        <end position="121"/>
    </location>
</feature>
<organism evidence="8 9">
    <name type="scientific">Acrobeloides nanus</name>
    <dbReference type="NCBI Taxonomy" id="290746"/>
    <lineage>
        <taxon>Eukaryota</taxon>
        <taxon>Metazoa</taxon>
        <taxon>Ecdysozoa</taxon>
        <taxon>Nematoda</taxon>
        <taxon>Chromadorea</taxon>
        <taxon>Rhabditida</taxon>
        <taxon>Tylenchina</taxon>
        <taxon>Cephalobomorpha</taxon>
        <taxon>Cephaloboidea</taxon>
        <taxon>Cephalobidae</taxon>
        <taxon>Acrobeloides</taxon>
    </lineage>
</organism>
<reference evidence="9" key="1">
    <citation type="submission" date="2022-11" db="UniProtKB">
        <authorList>
            <consortium name="WormBaseParasite"/>
        </authorList>
    </citation>
    <scope>IDENTIFICATION</scope>
</reference>
<protein>
    <submittedName>
        <fullName evidence="9">Major facilitator superfamily (MFS) profile domain-containing protein</fullName>
    </submittedName>
</protein>
<dbReference type="Gene3D" id="1.20.1250.20">
    <property type="entry name" value="MFS general substrate transporter like domains"/>
    <property type="match status" value="1"/>
</dbReference>
<evidence type="ECO:0000313" key="9">
    <source>
        <dbReference type="WBParaSite" id="ACRNAN_scaffold1520.g28082.t1"/>
    </source>
</evidence>
<proteinExistence type="predicted"/>
<dbReference type="PANTHER" id="PTHR23510:SF3">
    <property type="entry name" value="MAJOR FACILITATOR SUPERFAMILY DOMAIN-CONTAINING PROTEIN 8"/>
    <property type="match status" value="1"/>
</dbReference>
<keyword evidence="8" id="KW-1185">Reference proteome</keyword>
<sequence length="121" mass="13318">MNLVKPPLTISLIMMMISNVTYASIELFAQQERRYIMLAARLLIGLAAGDVAVLRAYAATAALPKDRAKAVVLSSASWPFGMTIGPAIPVIFAPLGYPGWKIFGKFNFDMVFTKLKYKKAF</sequence>
<name>A0A914CWK4_9BILA</name>
<dbReference type="WBParaSite" id="ACRNAN_scaffold1520.g28082.t1">
    <property type="protein sequence ID" value="ACRNAN_scaffold1520.g28082.t1"/>
    <property type="gene ID" value="ACRNAN_scaffold1520.g28082"/>
</dbReference>
<keyword evidence="2" id="KW-0813">Transport</keyword>
<evidence type="ECO:0000256" key="6">
    <source>
        <dbReference type="SAM" id="Phobius"/>
    </source>
</evidence>
<dbReference type="InterPro" id="IPR051068">
    <property type="entry name" value="MFS_Domain-Containing_Protein"/>
</dbReference>
<evidence type="ECO:0000256" key="4">
    <source>
        <dbReference type="ARBA" id="ARBA00022989"/>
    </source>
</evidence>
<dbReference type="InterPro" id="IPR036259">
    <property type="entry name" value="MFS_trans_sf"/>
</dbReference>
<dbReference type="SUPFAM" id="SSF103473">
    <property type="entry name" value="MFS general substrate transporter"/>
    <property type="match status" value="1"/>
</dbReference>
<dbReference type="GO" id="GO:0005765">
    <property type="term" value="C:lysosomal membrane"/>
    <property type="evidence" value="ECO:0007669"/>
    <property type="project" value="TreeGrafter"/>
</dbReference>
<dbReference type="PROSITE" id="PS50850">
    <property type="entry name" value="MFS"/>
    <property type="match status" value="1"/>
</dbReference>